<protein>
    <submittedName>
        <fullName evidence="5">Extracellular solute-binding protein</fullName>
    </submittedName>
</protein>
<accession>A0ABV3PKV9</accession>
<keyword evidence="3" id="KW-0574">Periplasm</keyword>
<dbReference type="PANTHER" id="PTHR43649">
    <property type="entry name" value="ARABINOSE-BINDING PROTEIN-RELATED"/>
    <property type="match status" value="1"/>
</dbReference>
<dbReference type="InterPro" id="IPR006059">
    <property type="entry name" value="SBP"/>
</dbReference>
<feature type="signal peptide" evidence="4">
    <location>
        <begin position="1"/>
        <end position="23"/>
    </location>
</feature>
<keyword evidence="6" id="KW-1185">Reference proteome</keyword>
<organism evidence="5 6">
    <name type="scientific">Labrys neptuniae</name>
    <dbReference type="NCBI Taxonomy" id="376174"/>
    <lineage>
        <taxon>Bacteria</taxon>
        <taxon>Pseudomonadati</taxon>
        <taxon>Pseudomonadota</taxon>
        <taxon>Alphaproteobacteria</taxon>
        <taxon>Hyphomicrobiales</taxon>
        <taxon>Xanthobacteraceae</taxon>
        <taxon>Labrys</taxon>
    </lineage>
</organism>
<evidence type="ECO:0000256" key="2">
    <source>
        <dbReference type="ARBA" id="ARBA00008520"/>
    </source>
</evidence>
<evidence type="ECO:0000256" key="3">
    <source>
        <dbReference type="ARBA" id="ARBA00022764"/>
    </source>
</evidence>
<comment type="similarity">
    <text evidence="2">Belongs to the bacterial solute-binding protein 1 family.</text>
</comment>
<dbReference type="RefSeq" id="WP_367624071.1">
    <property type="nucleotide sequence ID" value="NZ_JBFNQD010000003.1"/>
</dbReference>
<proteinExistence type="inferred from homology"/>
<name>A0ABV3PKV9_9HYPH</name>
<reference evidence="5 6" key="1">
    <citation type="submission" date="2024-07" db="EMBL/GenBank/DDBJ databases">
        <title>Description of Labrys sedimenti sp. nov., isolated from a diclofenac-degrading enrichment culture.</title>
        <authorList>
            <person name="Tancsics A."/>
            <person name="Csepanyi A."/>
        </authorList>
    </citation>
    <scope>NUCLEOTIDE SEQUENCE [LARGE SCALE GENOMIC DNA]</scope>
    <source>
        <strain evidence="5 6">LMG 23578</strain>
    </source>
</reference>
<dbReference type="EMBL" id="JBFNQD010000003">
    <property type="protein sequence ID" value="MEW9306255.1"/>
    <property type="molecule type" value="Genomic_DNA"/>
</dbReference>
<comment type="subcellular location">
    <subcellularLocation>
        <location evidence="1">Periplasm</location>
    </subcellularLocation>
</comment>
<dbReference type="Proteomes" id="UP001555786">
    <property type="component" value="Unassembled WGS sequence"/>
</dbReference>
<dbReference type="Gene3D" id="3.40.190.10">
    <property type="entry name" value="Periplasmic binding protein-like II"/>
    <property type="match status" value="1"/>
</dbReference>
<keyword evidence="4" id="KW-0732">Signal</keyword>
<comment type="caution">
    <text evidence="5">The sequence shown here is derived from an EMBL/GenBank/DDBJ whole genome shotgun (WGS) entry which is preliminary data.</text>
</comment>
<dbReference type="PANTHER" id="PTHR43649:SF12">
    <property type="entry name" value="DIACETYLCHITOBIOSE BINDING PROTEIN DASA"/>
    <property type="match status" value="1"/>
</dbReference>
<gene>
    <name evidence="5" type="ORF">ABXS05_11945</name>
</gene>
<evidence type="ECO:0000256" key="4">
    <source>
        <dbReference type="SAM" id="SignalP"/>
    </source>
</evidence>
<dbReference type="SUPFAM" id="SSF53850">
    <property type="entry name" value="Periplasmic binding protein-like II"/>
    <property type="match status" value="1"/>
</dbReference>
<evidence type="ECO:0000313" key="6">
    <source>
        <dbReference type="Proteomes" id="UP001555786"/>
    </source>
</evidence>
<dbReference type="Pfam" id="PF13416">
    <property type="entry name" value="SBP_bac_8"/>
    <property type="match status" value="1"/>
</dbReference>
<evidence type="ECO:0000313" key="5">
    <source>
        <dbReference type="EMBL" id="MEW9306255.1"/>
    </source>
</evidence>
<sequence>MIGLKRLLYAGALLLLSSQAGLAQDKTEISVSRFFGACEADYGAVTDVAKANGECGIITALINKFNAESKDTRVKVDIVEWPGYDQLTARIRSGEPPTISVMHEAVISDYSSRGLLEPLDEGLKAAGVDTADFTDAAKAGVTKDGKTYALPFDTHTWLWHINLNLFKQAGLVDAAGKPILPKNGEELLAQAKQFKEKTGKPYFVWTIANERAFFTRTFDTLLYQQNSEFFADPTKVNFATPEAKNAATLLKALYQNGDTTKGQDYAASVASFAAGDAGVFICGTWLVDTYDQESKKSGAPLSNGYAVVPFPQLYPGSPRVWADGHSWVVLKADLSDAQRKSAYEFLKFLWDNDFQWARTGHLPIRRSVADSAEFKALPHRADLAPLTTNGAARPAAVKRQFAIQEIENDEVTAGVTGDKEIDAALADAQSRINELLANAK</sequence>
<evidence type="ECO:0000256" key="1">
    <source>
        <dbReference type="ARBA" id="ARBA00004418"/>
    </source>
</evidence>
<dbReference type="InterPro" id="IPR050490">
    <property type="entry name" value="Bact_solute-bd_prot1"/>
</dbReference>
<feature type="chain" id="PRO_5046987027" evidence="4">
    <location>
        <begin position="24"/>
        <end position="440"/>
    </location>
</feature>